<evidence type="ECO:0000256" key="3">
    <source>
        <dbReference type="ARBA" id="ARBA00022475"/>
    </source>
</evidence>
<dbReference type="EMBL" id="CP003379">
    <property type="protein sequence ID" value="AFL88895.1"/>
    <property type="molecule type" value="Genomic_DNA"/>
</dbReference>
<evidence type="ECO:0000256" key="9">
    <source>
        <dbReference type="SAM" id="Phobius"/>
    </source>
</evidence>
<dbReference type="CDD" id="cd18541">
    <property type="entry name" value="ABC_6TM_TmrB_like"/>
    <property type="match status" value="1"/>
</dbReference>
<feature type="domain" description="ABC transmembrane type-1" evidence="11">
    <location>
        <begin position="22"/>
        <end position="302"/>
    </location>
</feature>
<evidence type="ECO:0000256" key="7">
    <source>
        <dbReference type="ARBA" id="ARBA00022989"/>
    </source>
</evidence>
<dbReference type="InterPro" id="IPR011527">
    <property type="entry name" value="ABC1_TM_dom"/>
</dbReference>
<dbReference type="Pfam" id="PF00005">
    <property type="entry name" value="ABC_tran"/>
    <property type="match status" value="1"/>
</dbReference>
<dbReference type="SUPFAM" id="SSF90123">
    <property type="entry name" value="ABC transporter transmembrane region"/>
    <property type="match status" value="1"/>
</dbReference>
<keyword evidence="6" id="KW-0067">ATP-binding</keyword>
<organism evidence="13 14">
    <name type="scientific">Terriglobus roseus (strain DSM 18391 / NRRL B-41598 / KBS 63)</name>
    <dbReference type="NCBI Taxonomy" id="926566"/>
    <lineage>
        <taxon>Bacteria</taxon>
        <taxon>Pseudomonadati</taxon>
        <taxon>Acidobacteriota</taxon>
        <taxon>Terriglobia</taxon>
        <taxon>Terriglobales</taxon>
        <taxon>Acidobacteriaceae</taxon>
        <taxon>Terriglobus</taxon>
    </lineage>
</organism>
<dbReference type="STRING" id="926566.Terro_2293"/>
<gene>
    <name evidence="12" type="ordered locus">Terro_2293</name>
    <name evidence="13" type="ordered locus">Terro_2657</name>
</gene>
<evidence type="ECO:0000313" key="12">
    <source>
        <dbReference type="EMBL" id="AFL88556.1"/>
    </source>
</evidence>
<name>I3ZI27_TERRK</name>
<dbReference type="GO" id="GO:0016887">
    <property type="term" value="F:ATP hydrolysis activity"/>
    <property type="evidence" value="ECO:0007669"/>
    <property type="project" value="InterPro"/>
</dbReference>
<evidence type="ECO:0000256" key="2">
    <source>
        <dbReference type="ARBA" id="ARBA00022448"/>
    </source>
</evidence>
<evidence type="ECO:0000259" key="10">
    <source>
        <dbReference type="PROSITE" id="PS50893"/>
    </source>
</evidence>
<accession>I3ZI27</accession>
<dbReference type="RefSeq" id="WP_014786125.1">
    <property type="nucleotide sequence ID" value="NC_018014.1"/>
</dbReference>
<evidence type="ECO:0000313" key="13">
    <source>
        <dbReference type="EMBL" id="AFL88895.1"/>
    </source>
</evidence>
<proteinExistence type="predicted"/>
<dbReference type="GO" id="GO:0005524">
    <property type="term" value="F:ATP binding"/>
    <property type="evidence" value="ECO:0007669"/>
    <property type="project" value="UniProtKB-KW"/>
</dbReference>
<dbReference type="GO" id="GO:0015421">
    <property type="term" value="F:ABC-type oligopeptide transporter activity"/>
    <property type="evidence" value="ECO:0007669"/>
    <property type="project" value="TreeGrafter"/>
</dbReference>
<dbReference type="PANTHER" id="PTHR43394:SF1">
    <property type="entry name" value="ATP-BINDING CASSETTE SUB-FAMILY B MEMBER 10, MITOCHONDRIAL"/>
    <property type="match status" value="1"/>
</dbReference>
<keyword evidence="8 9" id="KW-0472">Membrane</keyword>
<reference evidence="13 14" key="1">
    <citation type="submission" date="2012-06" db="EMBL/GenBank/DDBJ databases">
        <title>Complete genome of Terriglobus roseus DSM 18391.</title>
        <authorList>
            <consortium name="US DOE Joint Genome Institute (JGI-PGF)"/>
            <person name="Lucas S."/>
            <person name="Copeland A."/>
            <person name="Lapidus A."/>
            <person name="Glavina del Rio T."/>
            <person name="Dalin E."/>
            <person name="Tice H."/>
            <person name="Bruce D."/>
            <person name="Goodwin L."/>
            <person name="Pitluck S."/>
            <person name="Peters L."/>
            <person name="Mikhailova N."/>
            <person name="Munk A.C.C."/>
            <person name="Kyrpides N."/>
            <person name="Mavromatis K."/>
            <person name="Ivanova N."/>
            <person name="Brettin T."/>
            <person name="Detter J.C."/>
            <person name="Han C."/>
            <person name="Larimer F."/>
            <person name="Land M."/>
            <person name="Hauser L."/>
            <person name="Markowitz V."/>
            <person name="Cheng J.-F."/>
            <person name="Hugenholtz P."/>
            <person name="Woyke T."/>
            <person name="Wu D."/>
            <person name="Brambilla E."/>
            <person name="Klenk H.-P."/>
            <person name="Eisen J.A."/>
        </authorList>
    </citation>
    <scope>NUCLEOTIDE SEQUENCE [LARGE SCALE GENOMIC DNA]</scope>
    <source>
        <strain evidence="13">DSM 18391</strain>
        <strain evidence="14">DSM 18391 / NRRL B-41598 / KBS 63</strain>
    </source>
</reference>
<dbReference type="OrthoDB" id="9770415at2"/>
<evidence type="ECO:0000256" key="5">
    <source>
        <dbReference type="ARBA" id="ARBA00022741"/>
    </source>
</evidence>
<dbReference type="KEGG" id="trs:Terro_2657"/>
<dbReference type="FunFam" id="3.40.50.300:FF:000221">
    <property type="entry name" value="Multidrug ABC transporter ATP-binding protein"/>
    <property type="match status" value="1"/>
</dbReference>
<evidence type="ECO:0000259" key="11">
    <source>
        <dbReference type="PROSITE" id="PS50929"/>
    </source>
</evidence>
<evidence type="ECO:0000256" key="6">
    <source>
        <dbReference type="ARBA" id="ARBA00022840"/>
    </source>
</evidence>
<dbReference type="InterPro" id="IPR003593">
    <property type="entry name" value="AAA+_ATPase"/>
</dbReference>
<dbReference type="InterPro" id="IPR036640">
    <property type="entry name" value="ABC1_TM_sf"/>
</dbReference>
<keyword evidence="14" id="KW-1185">Reference proteome</keyword>
<keyword evidence="4 9" id="KW-0812">Transmembrane</keyword>
<dbReference type="InterPro" id="IPR027417">
    <property type="entry name" value="P-loop_NTPase"/>
</dbReference>
<dbReference type="EMBL" id="CP003379">
    <property type="protein sequence ID" value="AFL88556.1"/>
    <property type="molecule type" value="Genomic_DNA"/>
</dbReference>
<dbReference type="KEGG" id="trs:Terro_2293"/>
<evidence type="ECO:0000256" key="4">
    <source>
        <dbReference type="ARBA" id="ARBA00022692"/>
    </source>
</evidence>
<dbReference type="eggNOG" id="COG1132">
    <property type="taxonomic scope" value="Bacteria"/>
</dbReference>
<dbReference type="AlphaFoldDB" id="I3ZI27"/>
<feature type="domain" description="ABC transporter" evidence="10">
    <location>
        <begin position="338"/>
        <end position="572"/>
    </location>
</feature>
<dbReference type="Pfam" id="PF00664">
    <property type="entry name" value="ABC_membrane"/>
    <property type="match status" value="1"/>
</dbReference>
<dbReference type="GO" id="GO:0005886">
    <property type="term" value="C:plasma membrane"/>
    <property type="evidence" value="ECO:0007669"/>
    <property type="project" value="UniProtKB-SubCell"/>
</dbReference>
<dbReference type="PROSITE" id="PS50893">
    <property type="entry name" value="ABC_TRANSPORTER_2"/>
    <property type="match status" value="1"/>
</dbReference>
<comment type="subcellular location">
    <subcellularLocation>
        <location evidence="1">Cell membrane</location>
        <topology evidence="1">Multi-pass membrane protein</topology>
    </subcellularLocation>
</comment>
<keyword evidence="3" id="KW-1003">Cell membrane</keyword>
<dbReference type="PANTHER" id="PTHR43394">
    <property type="entry name" value="ATP-DEPENDENT PERMEASE MDL1, MITOCHONDRIAL"/>
    <property type="match status" value="1"/>
</dbReference>
<sequence>MLEKLNPLRPYLKRYRAQLAQGAVAVLLYNSSKIVMPLLIGRAVDGIVHHGAESVITRTVFLLIAVAAVAAVCLYATRWIIIGASREIEFDLRNDMFGNLEKQSLSFFHQHRTGDIMARATNDLNAVRQLLGPAIMYSANTVVFTAAALPFMLHISSRLTLFAFLPLPIASVVVQLMGRKIHSRFERIQAMFSEISAKAQENFSGARLVRAFAQEEAEIKSFETANREYIRRSLFLVRIMAMLWPTLEFVLGMSIMLTLLVGGREVVGGRISAGQFAEYMVFMVQLTFPMLALGYVINLFQRGTASVVRIDELLRWEPSIKDESGLSIPIDAVPRGDIEFRNLTFGYGDGPRILEDVNLSIPAGSSLAIVGPTGSGKSTLVNLIPRLLDAPAGEVFVDGLPIREWPLTALRRSIGFVPQETFLFSTSIRDNIAFGVESATDAEIERAATVAHIANEILEFPHGFDTLVGERGVTLSGGQKQRTSIARAIMRDPRILILDDALASVDTYTEEQILRGLREVMTDRTTILIAHRVSTARSADRIAVLINGRITQIGTHDELLASGGYYSELFEKQQLEEEIVAN</sequence>
<protein>
    <submittedName>
        <fullName evidence="13">ABC-type multidrug transport system, ATPase and permease component</fullName>
    </submittedName>
</protein>
<dbReference type="PROSITE" id="PS50929">
    <property type="entry name" value="ABC_TM1F"/>
    <property type="match status" value="1"/>
</dbReference>
<dbReference type="Gene3D" id="3.40.50.300">
    <property type="entry name" value="P-loop containing nucleotide triphosphate hydrolases"/>
    <property type="match status" value="1"/>
</dbReference>
<dbReference type="SUPFAM" id="SSF52540">
    <property type="entry name" value="P-loop containing nucleoside triphosphate hydrolases"/>
    <property type="match status" value="1"/>
</dbReference>
<keyword evidence="5" id="KW-0547">Nucleotide-binding</keyword>
<evidence type="ECO:0000256" key="8">
    <source>
        <dbReference type="ARBA" id="ARBA00023136"/>
    </source>
</evidence>
<evidence type="ECO:0000313" key="14">
    <source>
        <dbReference type="Proteomes" id="UP000006056"/>
    </source>
</evidence>
<dbReference type="SMART" id="SM00382">
    <property type="entry name" value="AAA"/>
    <property type="match status" value="1"/>
</dbReference>
<feature type="transmembrane region" description="Helical" evidence="9">
    <location>
        <begin position="60"/>
        <end position="81"/>
    </location>
</feature>
<dbReference type="HOGENOM" id="CLU_000604_84_3_0"/>
<keyword evidence="2" id="KW-0813">Transport</keyword>
<feature type="transmembrane region" description="Helical" evidence="9">
    <location>
        <begin position="235"/>
        <end position="259"/>
    </location>
</feature>
<dbReference type="Gene3D" id="1.20.1560.10">
    <property type="entry name" value="ABC transporter type 1, transmembrane domain"/>
    <property type="match status" value="1"/>
</dbReference>
<dbReference type="Proteomes" id="UP000006056">
    <property type="component" value="Chromosome"/>
</dbReference>
<feature type="transmembrane region" description="Helical" evidence="9">
    <location>
        <begin position="20"/>
        <end position="40"/>
    </location>
</feature>
<feature type="transmembrane region" description="Helical" evidence="9">
    <location>
        <begin position="279"/>
        <end position="300"/>
    </location>
</feature>
<feature type="transmembrane region" description="Helical" evidence="9">
    <location>
        <begin position="134"/>
        <end position="153"/>
    </location>
</feature>
<evidence type="ECO:0000256" key="1">
    <source>
        <dbReference type="ARBA" id="ARBA00004651"/>
    </source>
</evidence>
<dbReference type="InterPro" id="IPR003439">
    <property type="entry name" value="ABC_transporter-like_ATP-bd"/>
</dbReference>
<keyword evidence="7 9" id="KW-1133">Transmembrane helix</keyword>
<dbReference type="InterPro" id="IPR039421">
    <property type="entry name" value="Type_1_exporter"/>
</dbReference>
<feature type="transmembrane region" description="Helical" evidence="9">
    <location>
        <begin position="159"/>
        <end position="178"/>
    </location>
</feature>